<evidence type="ECO:0000313" key="4">
    <source>
        <dbReference type="Proteomes" id="UP000183567"/>
    </source>
</evidence>
<dbReference type="PANTHER" id="PTHR48081">
    <property type="entry name" value="AB HYDROLASE SUPERFAMILY PROTEIN C4A8.06C"/>
    <property type="match status" value="1"/>
</dbReference>
<dbReference type="EMBL" id="LVVM01006296">
    <property type="protein sequence ID" value="OJA08447.1"/>
    <property type="molecule type" value="Genomic_DNA"/>
</dbReference>
<evidence type="ECO:0000259" key="2">
    <source>
        <dbReference type="Pfam" id="PF20434"/>
    </source>
</evidence>
<evidence type="ECO:0000256" key="1">
    <source>
        <dbReference type="ARBA" id="ARBA00022801"/>
    </source>
</evidence>
<dbReference type="InterPro" id="IPR050300">
    <property type="entry name" value="GDXG_lipolytic_enzyme"/>
</dbReference>
<proteinExistence type="predicted"/>
<protein>
    <recommendedName>
        <fullName evidence="2">BD-FAE-like domain-containing protein</fullName>
    </recommendedName>
</protein>
<feature type="domain" description="BD-FAE-like" evidence="2">
    <location>
        <begin position="460"/>
        <end position="572"/>
    </location>
</feature>
<reference evidence="3 4" key="1">
    <citation type="submission" date="2016-03" db="EMBL/GenBank/DDBJ databases">
        <title>Comparative genomics of the ectomycorrhizal sister species Rhizopogon vinicolor and Rhizopogon vesiculosus (Basidiomycota: Boletales) reveals a divergence of the mating type B locus.</title>
        <authorList>
            <person name="Mujic A.B."/>
            <person name="Kuo A."/>
            <person name="Tritt A."/>
            <person name="Lipzen A."/>
            <person name="Chen C."/>
            <person name="Johnson J."/>
            <person name="Sharma A."/>
            <person name="Barry K."/>
            <person name="Grigoriev I.V."/>
            <person name="Spatafora J.W."/>
        </authorList>
    </citation>
    <scope>NUCLEOTIDE SEQUENCE [LARGE SCALE GENOMIC DNA]</scope>
    <source>
        <strain evidence="3 4">AM-OR11-056</strain>
    </source>
</reference>
<dbReference type="AlphaFoldDB" id="A0A1J8PIQ0"/>
<dbReference type="Proteomes" id="UP000183567">
    <property type="component" value="Unassembled WGS sequence"/>
</dbReference>
<name>A0A1J8PIQ0_9AGAM</name>
<accession>A0A1J8PIQ0</accession>
<dbReference type="GO" id="GO:0016787">
    <property type="term" value="F:hydrolase activity"/>
    <property type="evidence" value="ECO:0007669"/>
    <property type="project" value="UniProtKB-KW"/>
</dbReference>
<organism evidence="3 4">
    <name type="scientific">Rhizopogon vesiculosus</name>
    <dbReference type="NCBI Taxonomy" id="180088"/>
    <lineage>
        <taxon>Eukaryota</taxon>
        <taxon>Fungi</taxon>
        <taxon>Dikarya</taxon>
        <taxon>Basidiomycota</taxon>
        <taxon>Agaricomycotina</taxon>
        <taxon>Agaricomycetes</taxon>
        <taxon>Agaricomycetidae</taxon>
        <taxon>Boletales</taxon>
        <taxon>Suillineae</taxon>
        <taxon>Rhizopogonaceae</taxon>
        <taxon>Rhizopogon</taxon>
    </lineage>
</organism>
<dbReference type="InterPro" id="IPR029058">
    <property type="entry name" value="AB_hydrolase_fold"/>
</dbReference>
<dbReference type="Gene3D" id="3.40.50.1820">
    <property type="entry name" value="alpha/beta hydrolase"/>
    <property type="match status" value="1"/>
</dbReference>
<dbReference type="InterPro" id="IPR049492">
    <property type="entry name" value="BD-FAE-like_dom"/>
</dbReference>
<keyword evidence="1" id="KW-0378">Hydrolase</keyword>
<sequence>MQGLPVELINAIVENVSSPTDLLHLRRVNRTYLKLVTPLVFNKLHVKSSIQSAQNFQQVIGTADLATHVREVVYDSQLDDALEVADLEEALTEAFCAITALPNLDSVELNFWPSFISQSGKEVRESPFWFASRQLTILEAIYHVMKTSHMTSLSLHNVVMMPSSRYGFVSSLTNSPLSHLSLSVVSNAEISTWSGSKDINGSLGALLPPSNPTLKSLVLHSPQGSYHSLTTQLSSFHYPSLARLVLGNIILDQTPSADGVEAFILRHKDSLRRLELRSCASYVAGSPADARRWSSIWQRWMVELTGLEEVVVDGDSQGYVMLDADRGYVSHRPIGPMTAEEDTSSLQMFQDAVATRKVMTDCFYGAGQSTSDQNGDPPHSPACSTGSFKLPRITNHDVHLIQSIPIMETISKFTETAIPSINLRTLAAFVPILDDRKADIEKIDRKTFVYNDTRNSRNELDVYYPLNPTLTKDGKIPILVFVYGGGFNTGSRQLPEPYSMGYRALGSFYAHRGFITVIPDYRLVPEVHFPVASEDIRDAVNWIFNNADTIGIPTMPSPDVDAMFIMGHSAGDVHTKVLALYPPLRDTTQPRLKGLIWCAGPWFLDIEGEKFNIETQRYFGSQVQQKEREPRALWNGLSDEEIKNLPDILPVRAEREPRSLLITWEEMLSDIEKRRGEMPQTIISKGHNHISPNWALCSGQGEEWGEEVVKWMKARLD</sequence>
<dbReference type="Pfam" id="PF20434">
    <property type="entry name" value="BD-FAE"/>
    <property type="match status" value="1"/>
</dbReference>
<evidence type="ECO:0000313" key="3">
    <source>
        <dbReference type="EMBL" id="OJA08447.1"/>
    </source>
</evidence>
<keyword evidence="4" id="KW-1185">Reference proteome</keyword>
<gene>
    <name evidence="3" type="ORF">AZE42_05049</name>
</gene>
<dbReference type="SUPFAM" id="SSF53474">
    <property type="entry name" value="alpha/beta-Hydrolases"/>
    <property type="match status" value="1"/>
</dbReference>
<comment type="caution">
    <text evidence="3">The sequence shown here is derived from an EMBL/GenBank/DDBJ whole genome shotgun (WGS) entry which is preliminary data.</text>
</comment>
<dbReference type="STRING" id="180088.A0A1J8PIQ0"/>
<dbReference type="OrthoDB" id="433474at2759"/>